<organism evidence="1">
    <name type="scientific">mine drainage metagenome</name>
    <dbReference type="NCBI Taxonomy" id="410659"/>
    <lineage>
        <taxon>unclassified sequences</taxon>
        <taxon>metagenomes</taxon>
        <taxon>ecological metagenomes</taxon>
    </lineage>
</organism>
<accession>E6QRJ3</accession>
<protein>
    <submittedName>
        <fullName evidence="1">Uncharacterized protein</fullName>
    </submittedName>
</protein>
<name>E6QRJ3_9ZZZZ</name>
<reference evidence="1" key="1">
    <citation type="submission" date="2009-10" db="EMBL/GenBank/DDBJ databases">
        <title>Diversity of trophic interactions inside an arsenic-rich microbial ecosystem.</title>
        <authorList>
            <person name="Bertin P.N."/>
            <person name="Heinrich-Salmeron A."/>
            <person name="Pelletier E."/>
            <person name="Goulhen-Chollet F."/>
            <person name="Arsene-Ploetze F."/>
            <person name="Gallien S."/>
            <person name="Calteau A."/>
            <person name="Vallenet D."/>
            <person name="Casiot C."/>
            <person name="Chane-Woon-Ming B."/>
            <person name="Giloteaux L."/>
            <person name="Barakat M."/>
            <person name="Bonnefoy V."/>
            <person name="Bruneel O."/>
            <person name="Chandler M."/>
            <person name="Cleiss J."/>
            <person name="Duran R."/>
            <person name="Elbaz-Poulichet F."/>
            <person name="Fonknechten N."/>
            <person name="Lauga B."/>
            <person name="Mornico D."/>
            <person name="Ortet P."/>
            <person name="Schaeffer C."/>
            <person name="Siguier P."/>
            <person name="Alexander Thil Smith A."/>
            <person name="Van Dorsselaer A."/>
            <person name="Weissenbach J."/>
            <person name="Medigue C."/>
            <person name="Le Paslier D."/>
        </authorList>
    </citation>
    <scope>NUCLEOTIDE SEQUENCE</scope>
</reference>
<evidence type="ECO:0000313" key="1">
    <source>
        <dbReference type="EMBL" id="CBI09865.1"/>
    </source>
</evidence>
<dbReference type="EMBL" id="CABR01000055">
    <property type="protein sequence ID" value="CBI09865.1"/>
    <property type="molecule type" value="Genomic_DNA"/>
</dbReference>
<proteinExistence type="predicted"/>
<dbReference type="AlphaFoldDB" id="E6QRJ3"/>
<sequence length="78" mass="9052">MMRLLLHDQLHGLWIGLLPDLRTDLNELLPDLGTWLNSDMRVKLAPQDKHDSTCQNNGYTEYYFSQDIHHPSSTTDNT</sequence>
<comment type="caution">
    <text evidence="1">The sequence shown here is derived from an EMBL/GenBank/DDBJ whole genome shotgun (WGS) entry which is preliminary data.</text>
</comment>
<gene>
    <name evidence="1" type="ORF">CARN7_0611</name>
</gene>